<evidence type="ECO:0000313" key="2">
    <source>
        <dbReference type="EMBL" id="CCA73425.1"/>
    </source>
</evidence>
<dbReference type="HOGENOM" id="CLU_3143616_0_0_1"/>
<dbReference type="Proteomes" id="UP000007148">
    <property type="component" value="Unassembled WGS sequence"/>
</dbReference>
<evidence type="ECO:0000313" key="3">
    <source>
        <dbReference type="Proteomes" id="UP000007148"/>
    </source>
</evidence>
<gene>
    <name evidence="2" type="ORF">PIIN_07379</name>
</gene>
<dbReference type="AlphaFoldDB" id="G4TQ32"/>
<evidence type="ECO:0000256" key="1">
    <source>
        <dbReference type="SAM" id="MobiDB-lite"/>
    </source>
</evidence>
<comment type="caution">
    <text evidence="2">The sequence shown here is derived from an EMBL/GenBank/DDBJ whole genome shotgun (WGS) entry which is preliminary data.</text>
</comment>
<feature type="region of interest" description="Disordered" evidence="1">
    <location>
        <begin position="1"/>
        <end position="22"/>
    </location>
</feature>
<proteinExistence type="predicted"/>
<accession>G4TQ32</accession>
<dbReference type="EMBL" id="CAFZ01000224">
    <property type="protein sequence ID" value="CCA73425.1"/>
    <property type="molecule type" value="Genomic_DNA"/>
</dbReference>
<name>G4TQ32_SERID</name>
<reference evidence="2 3" key="1">
    <citation type="journal article" date="2011" name="PLoS Pathog.">
        <title>Endophytic Life Strategies Decoded by Genome and Transcriptome Analyses of the Mutualistic Root Symbiont Piriformospora indica.</title>
        <authorList>
            <person name="Zuccaro A."/>
            <person name="Lahrmann U."/>
            <person name="Guldener U."/>
            <person name="Langen G."/>
            <person name="Pfiffi S."/>
            <person name="Biedenkopf D."/>
            <person name="Wong P."/>
            <person name="Samans B."/>
            <person name="Grimm C."/>
            <person name="Basiewicz M."/>
            <person name="Murat C."/>
            <person name="Martin F."/>
            <person name="Kogel K.H."/>
        </authorList>
    </citation>
    <scope>NUCLEOTIDE SEQUENCE [LARGE SCALE GENOMIC DNA]</scope>
    <source>
        <strain evidence="2 3">DSM 11827</strain>
    </source>
</reference>
<dbReference type="InParanoid" id="G4TQ32"/>
<sequence length="49" mass="5514">MSANIMPAYQLEKGPRSAGKHPVGNNNVRLQIFWVIGSNKQRFGEFIVL</sequence>
<organism evidence="2 3">
    <name type="scientific">Serendipita indica (strain DSM 11827)</name>
    <name type="common">Root endophyte fungus</name>
    <name type="synonym">Piriformospora indica</name>
    <dbReference type="NCBI Taxonomy" id="1109443"/>
    <lineage>
        <taxon>Eukaryota</taxon>
        <taxon>Fungi</taxon>
        <taxon>Dikarya</taxon>
        <taxon>Basidiomycota</taxon>
        <taxon>Agaricomycotina</taxon>
        <taxon>Agaricomycetes</taxon>
        <taxon>Sebacinales</taxon>
        <taxon>Serendipitaceae</taxon>
        <taxon>Serendipita</taxon>
    </lineage>
</organism>
<protein>
    <submittedName>
        <fullName evidence="2">Uncharacterized protein</fullName>
    </submittedName>
</protein>
<keyword evidence="3" id="KW-1185">Reference proteome</keyword>